<proteinExistence type="inferred from homology"/>
<dbReference type="PANTHER" id="PTHR30069:SF29">
    <property type="entry name" value="HEMOGLOBIN AND HEMOGLOBIN-HAPTOGLOBIN-BINDING PROTEIN 1-RELATED"/>
    <property type="match status" value="1"/>
</dbReference>
<evidence type="ECO:0000256" key="10">
    <source>
        <dbReference type="PROSITE-ProRule" id="PRU01360"/>
    </source>
</evidence>
<dbReference type="InterPro" id="IPR000531">
    <property type="entry name" value="Beta-barrel_TonB"/>
</dbReference>
<accession>A0A1G6HFT0</accession>
<dbReference type="STRING" id="1640674.SAMN05216323_101042"/>
<dbReference type="Gene3D" id="2.40.170.20">
    <property type="entry name" value="TonB-dependent receptor, beta-barrel domain"/>
    <property type="match status" value="1"/>
</dbReference>
<dbReference type="Pfam" id="PF00593">
    <property type="entry name" value="TonB_dep_Rec_b-barrel"/>
    <property type="match status" value="1"/>
</dbReference>
<dbReference type="Pfam" id="PF07715">
    <property type="entry name" value="Plug"/>
    <property type="match status" value="1"/>
</dbReference>
<keyword evidence="4 10" id="KW-0812">Transmembrane</keyword>
<gene>
    <name evidence="14" type="ORF">SAMN05216323_101042</name>
</gene>
<organism evidence="14 15">
    <name type="scientific">Williamwhitmania taraxaci</name>
    <dbReference type="NCBI Taxonomy" id="1640674"/>
    <lineage>
        <taxon>Bacteria</taxon>
        <taxon>Pseudomonadati</taxon>
        <taxon>Bacteroidota</taxon>
        <taxon>Bacteroidia</taxon>
        <taxon>Bacteroidales</taxon>
        <taxon>Williamwhitmaniaceae</taxon>
        <taxon>Williamwhitmania</taxon>
    </lineage>
</organism>
<dbReference type="InterPro" id="IPR036942">
    <property type="entry name" value="Beta-barrel_TonB_sf"/>
</dbReference>
<comment type="similarity">
    <text evidence="10 11">Belongs to the TonB-dependent receptor family.</text>
</comment>
<dbReference type="PROSITE" id="PS52016">
    <property type="entry name" value="TONB_DEPENDENT_REC_3"/>
    <property type="match status" value="1"/>
</dbReference>
<evidence type="ECO:0000256" key="3">
    <source>
        <dbReference type="ARBA" id="ARBA00022452"/>
    </source>
</evidence>
<feature type="domain" description="TonB-dependent receptor-like beta-barrel" evidence="12">
    <location>
        <begin position="333"/>
        <end position="767"/>
    </location>
</feature>
<evidence type="ECO:0000256" key="6">
    <source>
        <dbReference type="ARBA" id="ARBA00023077"/>
    </source>
</evidence>
<dbReference type="Proteomes" id="UP000199452">
    <property type="component" value="Unassembled WGS sequence"/>
</dbReference>
<dbReference type="EMBL" id="FMYP01000010">
    <property type="protein sequence ID" value="SDB93102.1"/>
    <property type="molecule type" value="Genomic_DNA"/>
</dbReference>
<evidence type="ECO:0000256" key="9">
    <source>
        <dbReference type="ARBA" id="ARBA00023237"/>
    </source>
</evidence>
<dbReference type="GO" id="GO:0015344">
    <property type="term" value="F:siderophore uptake transmembrane transporter activity"/>
    <property type="evidence" value="ECO:0007669"/>
    <property type="project" value="TreeGrafter"/>
</dbReference>
<dbReference type="InterPro" id="IPR008969">
    <property type="entry name" value="CarboxyPept-like_regulatory"/>
</dbReference>
<evidence type="ECO:0000256" key="2">
    <source>
        <dbReference type="ARBA" id="ARBA00022448"/>
    </source>
</evidence>
<evidence type="ECO:0000313" key="14">
    <source>
        <dbReference type="EMBL" id="SDB93102.1"/>
    </source>
</evidence>
<evidence type="ECO:0000313" key="15">
    <source>
        <dbReference type="Proteomes" id="UP000199452"/>
    </source>
</evidence>
<dbReference type="Gene3D" id="2.170.130.10">
    <property type="entry name" value="TonB-dependent receptor, plug domain"/>
    <property type="match status" value="1"/>
</dbReference>
<protein>
    <submittedName>
        <fullName evidence="14">Iron complex outermembrane recepter protein</fullName>
    </submittedName>
</protein>
<keyword evidence="9 10" id="KW-0998">Cell outer membrane</keyword>
<dbReference type="RefSeq" id="WP_092436244.1">
    <property type="nucleotide sequence ID" value="NZ_FMYP01000010.1"/>
</dbReference>
<evidence type="ECO:0000256" key="8">
    <source>
        <dbReference type="ARBA" id="ARBA00023170"/>
    </source>
</evidence>
<dbReference type="SUPFAM" id="SSF49464">
    <property type="entry name" value="Carboxypeptidase regulatory domain-like"/>
    <property type="match status" value="1"/>
</dbReference>
<dbReference type="Pfam" id="PF13715">
    <property type="entry name" value="CarbopepD_reg_2"/>
    <property type="match status" value="1"/>
</dbReference>
<dbReference type="SUPFAM" id="SSF56935">
    <property type="entry name" value="Porins"/>
    <property type="match status" value="1"/>
</dbReference>
<evidence type="ECO:0000256" key="7">
    <source>
        <dbReference type="ARBA" id="ARBA00023136"/>
    </source>
</evidence>
<keyword evidence="8" id="KW-0675">Receptor</keyword>
<keyword evidence="3 10" id="KW-1134">Transmembrane beta strand</keyword>
<sequence>MKTLQYIFLLALLILSICVQAIDRNALGNGLLLGKITDATTGEMLPGVNIYIPDLQVGTITDSNGSYRLNNIPTGKQLVQVSYVGYETIVFTLVVGIETHQDFSLSHSAREINEVVITGLAQAAEKNKTPTPIALISKQELLQSSSVNAIEAITKLPGLSSVTTGAAISKPIIRGLGYNRVVVVNDGIRQEGQQWGDEHGIEIDAYSLNRVEVIKGPASLAYGSDAMAGVINMISAPTLPDGTIAGSVMANYQTNNGLIGQSTNIAKNNNGYIWNLRLSNKMAHAYQNKYDGYVYNSGFREDAFSGIVGVNRSWGYSHLHFGAYHLKPGIVEGERDDVTGKFIKMVVLPDNSAGEAVATHSDMLSYTPKTPFQQIYHYKLALNSNISVGGGFLKTTVGYQQNRRQEFANVLEPNSYELYFLLNTINYDARYVFPEWNGVSITVGANGMSQTSQNKGPEVLVPEYNLLDIGGFSMLKRSFGKLDISGGIRFDSRHQRGEELFLDENEQPTSPFNPNATERFHAFTSTFSGVSGSIGATYQLSNRLYTKLNLSRGFRAPNIGELGSNGVHEGTLRYEMGDPNLKSETSLQFDYSLGYSSEHVAAEVNLFSNSVSNFIFLRKLTTSSGADSLHDGNTAFKFVSGDANLTGGEVTVDIHPHPLDWIHFQNSFSYVEGTLRNQPDSMHHLPFIPAPRFQSEVRFNGEKIGRLLHNAYVSFGVEILLAQDKFYAAYGTESRTPGYTLLNMGIGSDIRLGKRTICSVYITANNLADVAYQNHLSRLKYADTNNATGRTGVYNMGRNVDFKLVFPLNF</sequence>
<feature type="domain" description="TonB-dependent receptor plug" evidence="13">
    <location>
        <begin position="126"/>
        <end position="230"/>
    </location>
</feature>
<dbReference type="AlphaFoldDB" id="A0A1G6HFT0"/>
<comment type="subcellular location">
    <subcellularLocation>
        <location evidence="1 10">Cell outer membrane</location>
        <topology evidence="1 10">Multi-pass membrane protein</topology>
    </subcellularLocation>
</comment>
<evidence type="ECO:0000256" key="11">
    <source>
        <dbReference type="RuleBase" id="RU003357"/>
    </source>
</evidence>
<keyword evidence="6 11" id="KW-0798">TonB box</keyword>
<dbReference type="InterPro" id="IPR037066">
    <property type="entry name" value="Plug_dom_sf"/>
</dbReference>
<dbReference type="InterPro" id="IPR012910">
    <property type="entry name" value="Plug_dom"/>
</dbReference>
<evidence type="ECO:0000259" key="13">
    <source>
        <dbReference type="Pfam" id="PF07715"/>
    </source>
</evidence>
<keyword evidence="7 10" id="KW-0472">Membrane</keyword>
<evidence type="ECO:0000256" key="1">
    <source>
        <dbReference type="ARBA" id="ARBA00004571"/>
    </source>
</evidence>
<keyword evidence="15" id="KW-1185">Reference proteome</keyword>
<dbReference type="GO" id="GO:0044718">
    <property type="term" value="P:siderophore transmembrane transport"/>
    <property type="evidence" value="ECO:0007669"/>
    <property type="project" value="TreeGrafter"/>
</dbReference>
<dbReference type="InterPro" id="IPR039426">
    <property type="entry name" value="TonB-dep_rcpt-like"/>
</dbReference>
<dbReference type="OrthoDB" id="9795928at2"/>
<dbReference type="GO" id="GO:0009279">
    <property type="term" value="C:cell outer membrane"/>
    <property type="evidence" value="ECO:0007669"/>
    <property type="project" value="UniProtKB-SubCell"/>
</dbReference>
<evidence type="ECO:0000256" key="4">
    <source>
        <dbReference type="ARBA" id="ARBA00022692"/>
    </source>
</evidence>
<dbReference type="PANTHER" id="PTHR30069">
    <property type="entry name" value="TONB-DEPENDENT OUTER MEMBRANE RECEPTOR"/>
    <property type="match status" value="1"/>
</dbReference>
<keyword evidence="2 10" id="KW-0813">Transport</keyword>
<dbReference type="Gene3D" id="2.60.40.1120">
    <property type="entry name" value="Carboxypeptidase-like, regulatory domain"/>
    <property type="match status" value="1"/>
</dbReference>
<name>A0A1G6HFT0_9BACT</name>
<keyword evidence="5" id="KW-0732">Signal</keyword>
<reference evidence="14 15" key="1">
    <citation type="submission" date="2016-09" db="EMBL/GenBank/DDBJ databases">
        <authorList>
            <person name="Capua I."/>
            <person name="De Benedictis P."/>
            <person name="Joannis T."/>
            <person name="Lombin L.H."/>
            <person name="Cattoli G."/>
        </authorList>
    </citation>
    <scope>NUCLEOTIDE SEQUENCE [LARGE SCALE GENOMIC DNA]</scope>
    <source>
        <strain evidence="14 15">A7P-90m</strain>
    </source>
</reference>
<evidence type="ECO:0000259" key="12">
    <source>
        <dbReference type="Pfam" id="PF00593"/>
    </source>
</evidence>
<evidence type="ECO:0000256" key="5">
    <source>
        <dbReference type="ARBA" id="ARBA00022729"/>
    </source>
</evidence>